<dbReference type="InterPro" id="IPR052221">
    <property type="entry name" value="SLC35F_Transporter"/>
</dbReference>
<evidence type="ECO:0000313" key="8">
    <source>
        <dbReference type="EMBL" id="KAI5060806.1"/>
    </source>
</evidence>
<feature type="transmembrane region" description="Helical" evidence="7">
    <location>
        <begin position="80"/>
        <end position="99"/>
    </location>
</feature>
<dbReference type="PANTHER" id="PTHR14233">
    <property type="entry name" value="DUF914-RELATED"/>
    <property type="match status" value="1"/>
</dbReference>
<dbReference type="SUPFAM" id="SSF103481">
    <property type="entry name" value="Multidrug resistance efflux transporter EmrE"/>
    <property type="match status" value="1"/>
</dbReference>
<evidence type="ECO:0000256" key="7">
    <source>
        <dbReference type="SAM" id="Phobius"/>
    </source>
</evidence>
<accession>A0A9D4Z5S7</accession>
<reference evidence="8" key="1">
    <citation type="submission" date="2021-01" db="EMBL/GenBank/DDBJ databases">
        <title>Adiantum capillus-veneris genome.</title>
        <authorList>
            <person name="Fang Y."/>
            <person name="Liao Q."/>
        </authorList>
    </citation>
    <scope>NUCLEOTIDE SEQUENCE</scope>
    <source>
        <strain evidence="8">H3</strain>
        <tissue evidence="8">Leaf</tissue>
    </source>
</reference>
<dbReference type="GO" id="GO:0022857">
    <property type="term" value="F:transmembrane transporter activity"/>
    <property type="evidence" value="ECO:0007669"/>
    <property type="project" value="InterPro"/>
</dbReference>
<comment type="similarity">
    <text evidence="2">Belongs to the SLC35F solute transporter family.</text>
</comment>
<dbReference type="GO" id="GO:0016020">
    <property type="term" value="C:membrane"/>
    <property type="evidence" value="ECO:0007669"/>
    <property type="project" value="UniProtKB-SubCell"/>
</dbReference>
<feature type="transmembrane region" description="Helical" evidence="7">
    <location>
        <begin position="57"/>
        <end position="74"/>
    </location>
</feature>
<evidence type="ECO:0000256" key="1">
    <source>
        <dbReference type="ARBA" id="ARBA00004141"/>
    </source>
</evidence>
<comment type="subcellular location">
    <subcellularLocation>
        <location evidence="1">Membrane</location>
        <topology evidence="1">Multi-pass membrane protein</topology>
    </subcellularLocation>
</comment>
<sequence length="157" mass="17958">MRVEMMKWRRPVQGAELYRLLGPLVHGQFSSLLITFTGLTFSILVRQGINAPTSQSLCNYLLAALFYGVIFISKKKPLRVGWYYYLVLALMDVEGNYFVVKAYQYTSLTSVLLLDRWTIPCVLLLSWLFIKTKYNASQLIRVCACVLGLVFVILSDV</sequence>
<dbReference type="InterPro" id="IPR037185">
    <property type="entry name" value="EmrE-like"/>
</dbReference>
<dbReference type="InterPro" id="IPR009262">
    <property type="entry name" value="SLC35_F1/F2/F6"/>
</dbReference>
<evidence type="ECO:0000256" key="3">
    <source>
        <dbReference type="ARBA" id="ARBA00022448"/>
    </source>
</evidence>
<feature type="non-terminal residue" evidence="8">
    <location>
        <position position="157"/>
    </location>
</feature>
<keyword evidence="6 7" id="KW-0472">Membrane</keyword>
<feature type="transmembrane region" description="Helical" evidence="7">
    <location>
        <begin position="136"/>
        <end position="154"/>
    </location>
</feature>
<name>A0A9D4Z5S7_ADICA</name>
<dbReference type="PANTHER" id="PTHR14233:SF4">
    <property type="entry name" value="SOLUTE CARRIER FAMILY 35 MEMBER F2"/>
    <property type="match status" value="1"/>
</dbReference>
<evidence type="ECO:0000256" key="4">
    <source>
        <dbReference type="ARBA" id="ARBA00022692"/>
    </source>
</evidence>
<evidence type="ECO:0000313" key="9">
    <source>
        <dbReference type="Proteomes" id="UP000886520"/>
    </source>
</evidence>
<evidence type="ECO:0000256" key="5">
    <source>
        <dbReference type="ARBA" id="ARBA00022989"/>
    </source>
</evidence>
<comment type="caution">
    <text evidence="8">The sequence shown here is derived from an EMBL/GenBank/DDBJ whole genome shotgun (WGS) entry which is preliminary data.</text>
</comment>
<keyword evidence="5 7" id="KW-1133">Transmembrane helix</keyword>
<evidence type="ECO:0000256" key="2">
    <source>
        <dbReference type="ARBA" id="ARBA00007863"/>
    </source>
</evidence>
<feature type="transmembrane region" description="Helical" evidence="7">
    <location>
        <begin position="111"/>
        <end position="130"/>
    </location>
</feature>
<dbReference type="Pfam" id="PF06027">
    <property type="entry name" value="SLC35F"/>
    <property type="match status" value="1"/>
</dbReference>
<feature type="transmembrane region" description="Helical" evidence="7">
    <location>
        <begin position="20"/>
        <end position="45"/>
    </location>
</feature>
<organism evidence="8 9">
    <name type="scientific">Adiantum capillus-veneris</name>
    <name type="common">Maidenhair fern</name>
    <dbReference type="NCBI Taxonomy" id="13818"/>
    <lineage>
        <taxon>Eukaryota</taxon>
        <taxon>Viridiplantae</taxon>
        <taxon>Streptophyta</taxon>
        <taxon>Embryophyta</taxon>
        <taxon>Tracheophyta</taxon>
        <taxon>Polypodiopsida</taxon>
        <taxon>Polypodiidae</taxon>
        <taxon>Polypodiales</taxon>
        <taxon>Pteridineae</taxon>
        <taxon>Pteridaceae</taxon>
        <taxon>Vittarioideae</taxon>
        <taxon>Adiantum</taxon>
    </lineage>
</organism>
<dbReference type="EMBL" id="JABFUD020000024">
    <property type="protein sequence ID" value="KAI5060806.1"/>
    <property type="molecule type" value="Genomic_DNA"/>
</dbReference>
<keyword evidence="4 7" id="KW-0812">Transmembrane</keyword>
<proteinExistence type="inferred from homology"/>
<gene>
    <name evidence="8" type="ORF">GOP47_0025226</name>
</gene>
<keyword evidence="9" id="KW-1185">Reference proteome</keyword>
<dbReference type="AlphaFoldDB" id="A0A9D4Z5S7"/>
<dbReference type="Proteomes" id="UP000886520">
    <property type="component" value="Chromosome 24"/>
</dbReference>
<keyword evidence="3" id="KW-0813">Transport</keyword>
<dbReference type="OrthoDB" id="429955at2759"/>
<protein>
    <recommendedName>
        <fullName evidence="10">Solute carrier family 35 member F1</fullName>
    </recommendedName>
</protein>
<evidence type="ECO:0008006" key="10">
    <source>
        <dbReference type="Google" id="ProtNLM"/>
    </source>
</evidence>
<evidence type="ECO:0000256" key="6">
    <source>
        <dbReference type="ARBA" id="ARBA00023136"/>
    </source>
</evidence>